<dbReference type="Pfam" id="PF00932">
    <property type="entry name" value="LTD"/>
    <property type="match status" value="1"/>
</dbReference>
<evidence type="ECO:0000313" key="3">
    <source>
        <dbReference type="Proteomes" id="UP000318349"/>
    </source>
</evidence>
<name>A0A557RL36_9RHOO</name>
<organism evidence="2 3">
    <name type="scientific">Denitromonas halophila</name>
    <dbReference type="NCBI Taxonomy" id="1629404"/>
    <lineage>
        <taxon>Bacteria</taxon>
        <taxon>Pseudomonadati</taxon>
        <taxon>Pseudomonadota</taxon>
        <taxon>Betaproteobacteria</taxon>
        <taxon>Rhodocyclales</taxon>
        <taxon>Zoogloeaceae</taxon>
        <taxon>Denitromonas</taxon>
    </lineage>
</organism>
<dbReference type="InterPro" id="IPR035437">
    <property type="entry name" value="SNase_OB-fold_sf"/>
</dbReference>
<gene>
    <name evidence="2" type="ORF">FHP89_01450</name>
</gene>
<evidence type="ECO:0000313" key="2">
    <source>
        <dbReference type="EMBL" id="TVO79446.1"/>
    </source>
</evidence>
<dbReference type="SUPFAM" id="SSF74853">
    <property type="entry name" value="Lamin A/C globular tail domain"/>
    <property type="match status" value="1"/>
</dbReference>
<dbReference type="Proteomes" id="UP000318349">
    <property type="component" value="Unassembled WGS sequence"/>
</dbReference>
<proteinExistence type="predicted"/>
<dbReference type="SUPFAM" id="SSF50199">
    <property type="entry name" value="Staphylococcal nuclease"/>
    <property type="match status" value="1"/>
</dbReference>
<dbReference type="InterPro" id="IPR016071">
    <property type="entry name" value="Staphylococal_nuclease_OB-fold"/>
</dbReference>
<dbReference type="InterPro" id="IPR036415">
    <property type="entry name" value="Lamin_tail_dom_sf"/>
</dbReference>
<dbReference type="Pfam" id="PF00565">
    <property type="entry name" value="SNase"/>
    <property type="match status" value="1"/>
</dbReference>
<dbReference type="PROSITE" id="PS51841">
    <property type="entry name" value="LTD"/>
    <property type="match status" value="1"/>
</dbReference>
<reference evidence="2 3" key="1">
    <citation type="submission" date="2019-07" db="EMBL/GenBank/DDBJ databases">
        <title>The pathways for chlorine oxyanion respiration interact through the shared metabolite chlorate.</title>
        <authorList>
            <person name="Barnum T.P."/>
            <person name="Cheng Y."/>
            <person name="Hill K.A."/>
            <person name="Lucas L.N."/>
            <person name="Carlson H.K."/>
            <person name="Coates J.D."/>
        </authorList>
    </citation>
    <scope>NUCLEOTIDE SEQUENCE [LARGE SCALE GENOMIC DNA]</scope>
    <source>
        <strain evidence="2 3">SFB-1</strain>
    </source>
</reference>
<sequence length="448" mass="50230">MPFARRPTTLKERRLFASINPREPAHMAYTLIKGSFHIHYPHIPLSGPEPDGDTIKFQPDNPQLVERLPRPNRMPGFNQAGITSIRFEGVDALETHFDVEDTEFHQHLPLALAARDALMTRIGFGAIKYFDSHPYKVETVETHPVRGYILSMGLDTYGRSVAFVYTGEHPSIDGSRIFMQPHMLDTSLNAFMLHQGHAYGAFYLGLPPELREHLRRSVRHARDNRLGFWAQAPSMSTGITLDGVDALQNGILWPKLFRRIAPYFQAGHTNFDAFDAWLRQDTRNRDDRLLLPTMEVGNLHDMIRAQGTTLRLMFAPEDVVIVPDDYILPATVGGVLPSRPRHPSGVRIICALVNPIERPEHGNETVTLLNASNQDVDLTGWQVADAKGSQTISGQIARGETLRIALTSAVKLNNDRDTITVLDPSEQIVDQVAYEPKDLPDEGVSVTF</sequence>
<protein>
    <recommendedName>
        <fullName evidence="1">LTD domain-containing protein</fullName>
    </recommendedName>
</protein>
<accession>A0A557RL36</accession>
<evidence type="ECO:0000259" key="1">
    <source>
        <dbReference type="PROSITE" id="PS51841"/>
    </source>
</evidence>
<dbReference type="AlphaFoldDB" id="A0A557RL36"/>
<dbReference type="Gene3D" id="2.40.50.90">
    <property type="match status" value="1"/>
</dbReference>
<dbReference type="InterPro" id="IPR001322">
    <property type="entry name" value="Lamin_tail_dom"/>
</dbReference>
<feature type="domain" description="LTD" evidence="1">
    <location>
        <begin position="338"/>
        <end position="438"/>
    </location>
</feature>
<dbReference type="EMBL" id="VMNI01000002">
    <property type="protein sequence ID" value="TVO79446.1"/>
    <property type="molecule type" value="Genomic_DNA"/>
</dbReference>
<comment type="caution">
    <text evidence="2">The sequence shown here is derived from an EMBL/GenBank/DDBJ whole genome shotgun (WGS) entry which is preliminary data.</text>
</comment>